<dbReference type="PANTHER" id="PTHR35580:SF1">
    <property type="entry name" value="PHYTASE-LIKE DOMAIN-CONTAINING PROTEIN"/>
    <property type="match status" value="1"/>
</dbReference>
<protein>
    <submittedName>
        <fullName evidence="1">Uncharacterized protein</fullName>
    </submittedName>
</protein>
<gene>
    <name evidence="1" type="ORF">UX47_C0003G0006</name>
</gene>
<organism evidence="1 2">
    <name type="scientific">Candidatus Collierbacteria bacterium GW2011_GWA2_46_26</name>
    <dbReference type="NCBI Taxonomy" id="1618381"/>
    <lineage>
        <taxon>Bacteria</taxon>
        <taxon>Candidatus Collieribacteriota</taxon>
    </lineage>
</organism>
<dbReference type="PATRIC" id="fig|1618381.3.peg.324"/>
<reference evidence="1 2" key="1">
    <citation type="journal article" date="2015" name="Nature">
        <title>rRNA introns, odd ribosomes, and small enigmatic genomes across a large radiation of phyla.</title>
        <authorList>
            <person name="Brown C.T."/>
            <person name="Hug L.A."/>
            <person name="Thomas B.C."/>
            <person name="Sharon I."/>
            <person name="Castelle C.J."/>
            <person name="Singh A."/>
            <person name="Wilkins M.J."/>
            <person name="Williams K.H."/>
            <person name="Banfield J.F."/>
        </authorList>
    </citation>
    <scope>NUCLEOTIDE SEQUENCE [LARGE SCALE GENOMIC DNA]</scope>
</reference>
<dbReference type="EMBL" id="LCMI01000003">
    <property type="protein sequence ID" value="KKU33483.1"/>
    <property type="molecule type" value="Genomic_DNA"/>
</dbReference>
<dbReference type="Proteomes" id="UP000034794">
    <property type="component" value="Unassembled WGS sequence"/>
</dbReference>
<sequence>MFIRAVCVSITIFSLSFVFPQKILAVDGLIYQSGISIGGSGVDWAKVKTDFDGNTYIFGYFSTTVDFDPTVGVDSYTSAGGYDMFLSKYDSGGNYLWTKVWGGAGTFDDYNSLTFDTDNNVYVTGEFESTVDFDPGAGTDNHTANGLDGFLTKYDSNGNHQWTKTWGGDSHDRPEIVSFNNDYTNIYVYGRFFSTPDFDPGAGTDNHTSNGGYDIFLTKFDLSGNHVWTKTFGGSNHDYSDQIYFDANNNFYLLGDFFNTVDFDPGSGTDNRTSNGSYDNFISKFDADGNFLWVKNWGGSGTDRAMGFTFVGDRILISGIFVTTVDFDPGSGTQNKTVGGSSDIYILELSLDGNFKSIKTVGGSGVDEAYNITKDVNNNLYIWGIFSNTIDFDSSESVDNHVSNGLYDLYLTKYDSDLNYQWTRTWGGTGYDYPTFIDIYSNTFHVSGAFANTMNFNGDNNSEPHTSNGSTDIFMLTYTLDITPPVSFKMISPVDYTNDNKPVLVFNKSSDTNGISSYSVNFDRDKHRNFVISGLPASGNGQQDYVHLDDSNYKVTYRNENDSDSGNDEITVLIKGFEPNFLSEGAHSWSVTAYDSELNERVVSNNVYLDKTNPEIKSLAIQGLGSITPGKTYRLKSQFRNPVFSGTAFDKFMGSTKTNSDGTTDTFESVASGPKTVSIDIKKQGAYKKYYDYSLTSAELANILSDSLTKYTTFSLTPSKPLVNGLYKVVIEVTDLSNNKLTMSPFYLSYSSGSYTTNPEVTPLQTEDTDVPEATPVTSVVAPVLSNNQSTIFSKTQDIISKICNLIVGIFK</sequence>
<name>A0A0G1RU22_9BACT</name>
<dbReference type="InterPro" id="IPR052918">
    <property type="entry name" value="Motility_Chemotaxis_Reg"/>
</dbReference>
<comment type="caution">
    <text evidence="1">The sequence shown here is derived from an EMBL/GenBank/DDBJ whole genome shotgun (WGS) entry which is preliminary data.</text>
</comment>
<evidence type="ECO:0000313" key="1">
    <source>
        <dbReference type="EMBL" id="KKU33483.1"/>
    </source>
</evidence>
<evidence type="ECO:0000313" key="2">
    <source>
        <dbReference type="Proteomes" id="UP000034794"/>
    </source>
</evidence>
<dbReference type="PANTHER" id="PTHR35580">
    <property type="entry name" value="CELL SURFACE GLYCOPROTEIN (S-LAYER PROTEIN)-LIKE PROTEIN"/>
    <property type="match status" value="1"/>
</dbReference>
<dbReference type="AlphaFoldDB" id="A0A0G1RU22"/>
<dbReference type="SUPFAM" id="SSF101898">
    <property type="entry name" value="NHL repeat"/>
    <property type="match status" value="1"/>
</dbReference>
<accession>A0A0G1RU22</accession>
<proteinExistence type="predicted"/>